<evidence type="ECO:0000313" key="2">
    <source>
        <dbReference type="EMBL" id="GAA5099930.1"/>
    </source>
</evidence>
<comment type="caution">
    <text evidence="2">The sequence shown here is derived from an EMBL/GenBank/DDBJ whole genome shotgun (WGS) entry which is preliminary data.</text>
</comment>
<dbReference type="InterPro" id="IPR016181">
    <property type="entry name" value="Acyl_CoA_acyltransferase"/>
</dbReference>
<evidence type="ECO:0000259" key="1">
    <source>
        <dbReference type="PROSITE" id="PS51186"/>
    </source>
</evidence>
<dbReference type="CDD" id="cd04301">
    <property type="entry name" value="NAT_SF"/>
    <property type="match status" value="1"/>
</dbReference>
<dbReference type="SUPFAM" id="SSF55729">
    <property type="entry name" value="Acyl-CoA N-acyltransferases (Nat)"/>
    <property type="match status" value="1"/>
</dbReference>
<dbReference type="Gene3D" id="3.40.630.30">
    <property type="match status" value="1"/>
</dbReference>
<dbReference type="RefSeq" id="WP_143691353.1">
    <property type="nucleotide sequence ID" value="NZ_BAABKE010000004.1"/>
</dbReference>
<sequence>MITIRPETHRDIPIIEALTLIAFKDHPHQDPQKGTVEHLIIYQLRQAKALTISLVATENNQVVGHIAFSPITIDGKDDKWFVLAPVSVLPSHQKQGIGKALIQAGLQQLKDQNANGCVVLGEPDYYQKFGFQAQSALVVDGVPQEYFMAQTLCDETIPHGTVQFHPAFSV</sequence>
<dbReference type="InterPro" id="IPR000182">
    <property type="entry name" value="GNAT_dom"/>
</dbReference>
<dbReference type="PANTHER" id="PTHR43617">
    <property type="entry name" value="L-AMINO ACID N-ACETYLTRANSFERASE"/>
    <property type="match status" value="1"/>
</dbReference>
<organism evidence="2 3">
    <name type="scientific">Wohlfahrtiimonas larvae</name>
    <dbReference type="NCBI Taxonomy" id="1157986"/>
    <lineage>
        <taxon>Bacteria</taxon>
        <taxon>Pseudomonadati</taxon>
        <taxon>Pseudomonadota</taxon>
        <taxon>Gammaproteobacteria</taxon>
        <taxon>Cardiobacteriales</taxon>
        <taxon>Ignatzschineriaceae</taxon>
        <taxon>Wohlfahrtiimonas</taxon>
    </lineage>
</organism>
<dbReference type="PANTHER" id="PTHR43617:SF2">
    <property type="entry name" value="UPF0039 PROTEIN SLL0451"/>
    <property type="match status" value="1"/>
</dbReference>
<accession>A0ABP9MUH2</accession>
<proteinExistence type="predicted"/>
<keyword evidence="3" id="KW-1185">Reference proteome</keyword>
<dbReference type="Proteomes" id="UP001500631">
    <property type="component" value="Unassembled WGS sequence"/>
</dbReference>
<dbReference type="Pfam" id="PF13508">
    <property type="entry name" value="Acetyltransf_7"/>
    <property type="match status" value="1"/>
</dbReference>
<dbReference type="PROSITE" id="PS51186">
    <property type="entry name" value="GNAT"/>
    <property type="match status" value="1"/>
</dbReference>
<evidence type="ECO:0000313" key="3">
    <source>
        <dbReference type="Proteomes" id="UP001500631"/>
    </source>
</evidence>
<protein>
    <submittedName>
        <fullName evidence="2">N-acetyltransferase</fullName>
    </submittedName>
</protein>
<dbReference type="InterPro" id="IPR050276">
    <property type="entry name" value="MshD_Acetyltransferase"/>
</dbReference>
<feature type="domain" description="N-acetyltransferase" evidence="1">
    <location>
        <begin position="2"/>
        <end position="153"/>
    </location>
</feature>
<dbReference type="EMBL" id="BAABKE010000004">
    <property type="protein sequence ID" value="GAA5099930.1"/>
    <property type="molecule type" value="Genomic_DNA"/>
</dbReference>
<gene>
    <name evidence="2" type="ORF">GCM10023338_14110</name>
</gene>
<name>A0ABP9MUH2_9GAMM</name>
<reference evidence="3" key="1">
    <citation type="journal article" date="2019" name="Int. J. Syst. Evol. Microbiol.">
        <title>The Global Catalogue of Microorganisms (GCM) 10K type strain sequencing project: providing services to taxonomists for standard genome sequencing and annotation.</title>
        <authorList>
            <consortium name="The Broad Institute Genomics Platform"/>
            <consortium name="The Broad Institute Genome Sequencing Center for Infectious Disease"/>
            <person name="Wu L."/>
            <person name="Ma J."/>
        </authorList>
    </citation>
    <scope>NUCLEOTIDE SEQUENCE [LARGE SCALE GENOMIC DNA]</scope>
    <source>
        <strain evidence="3">JCM 18424</strain>
    </source>
</reference>